<proteinExistence type="predicted"/>
<reference evidence="1 2" key="1">
    <citation type="submission" date="2020-08" db="EMBL/GenBank/DDBJ databases">
        <title>Genomic Encyclopedia of Type Strains, Phase IV (KMG-IV): sequencing the most valuable type-strain genomes for metagenomic binning, comparative biology and taxonomic classification.</title>
        <authorList>
            <person name="Goeker M."/>
        </authorList>
    </citation>
    <scope>NUCLEOTIDE SEQUENCE [LARGE SCALE GENOMIC DNA]</scope>
    <source>
        <strain evidence="1 2">DSM 23562</strain>
    </source>
</reference>
<evidence type="ECO:0000313" key="1">
    <source>
        <dbReference type="EMBL" id="MBB6052743.1"/>
    </source>
</evidence>
<comment type="caution">
    <text evidence="1">The sequence shown here is derived from an EMBL/GenBank/DDBJ whole genome shotgun (WGS) entry which is preliminary data.</text>
</comment>
<name>A0A7W9W8G6_ARMRO</name>
<dbReference type="Proteomes" id="UP000520814">
    <property type="component" value="Unassembled WGS sequence"/>
</dbReference>
<dbReference type="RefSeq" id="WP_184202333.1">
    <property type="nucleotide sequence ID" value="NZ_JACHGW010000004.1"/>
</dbReference>
<gene>
    <name evidence="1" type="ORF">HNQ39_004564</name>
</gene>
<evidence type="ECO:0000313" key="2">
    <source>
        <dbReference type="Proteomes" id="UP000520814"/>
    </source>
</evidence>
<dbReference type="EMBL" id="JACHGW010000004">
    <property type="protein sequence ID" value="MBB6052743.1"/>
    <property type="molecule type" value="Genomic_DNA"/>
</dbReference>
<sequence>MKPLSINQALDQLDSLAGTEVIVYGQLGFEFEHVALYHLPKAERRGEIESSLWISVGTGSLGFDRDVCRRWHGKTVRIEGKLLKPSPFFGGCGHGSLWPAEILARTIQRYQQHPEP</sequence>
<organism evidence="1 2">
    <name type="scientific">Armatimonas rosea</name>
    <dbReference type="NCBI Taxonomy" id="685828"/>
    <lineage>
        <taxon>Bacteria</taxon>
        <taxon>Bacillati</taxon>
        <taxon>Armatimonadota</taxon>
        <taxon>Armatimonadia</taxon>
        <taxon>Armatimonadales</taxon>
        <taxon>Armatimonadaceae</taxon>
        <taxon>Armatimonas</taxon>
    </lineage>
</organism>
<keyword evidence="2" id="KW-1185">Reference proteome</keyword>
<accession>A0A7W9W8G6</accession>
<protein>
    <submittedName>
        <fullName evidence="1">Uncharacterized protein</fullName>
    </submittedName>
</protein>
<dbReference type="AlphaFoldDB" id="A0A7W9W8G6"/>